<feature type="region of interest" description="Disordered" evidence="4">
    <location>
        <begin position="1"/>
        <end position="22"/>
    </location>
</feature>
<feature type="region of interest" description="Disordered" evidence="4">
    <location>
        <begin position="983"/>
        <end position="1002"/>
    </location>
</feature>
<dbReference type="Pfam" id="PF00400">
    <property type="entry name" value="WD40"/>
    <property type="match status" value="2"/>
</dbReference>
<feature type="repeat" description="WD" evidence="3">
    <location>
        <begin position="1634"/>
        <end position="1664"/>
    </location>
</feature>
<evidence type="ECO:0000313" key="7">
    <source>
        <dbReference type="Proteomes" id="UP000693970"/>
    </source>
</evidence>
<dbReference type="GO" id="GO:0045324">
    <property type="term" value="P:late endosome to vacuole transport"/>
    <property type="evidence" value="ECO:0007669"/>
    <property type="project" value="InterPro"/>
</dbReference>
<dbReference type="Proteomes" id="UP000693970">
    <property type="component" value="Unassembled WGS sequence"/>
</dbReference>
<dbReference type="InterPro" id="IPR055231">
    <property type="entry name" value="2AA_helical"/>
</dbReference>
<dbReference type="PROSITE" id="PS50077">
    <property type="entry name" value="HEAT_REPEAT"/>
    <property type="match status" value="2"/>
</dbReference>
<dbReference type="InterPro" id="IPR045162">
    <property type="entry name" value="Vps15-like"/>
</dbReference>
<reference evidence="6" key="1">
    <citation type="journal article" date="2021" name="Sci. Rep.">
        <title>Diploid genomic architecture of Nitzschia inconspicua, an elite biomass production diatom.</title>
        <authorList>
            <person name="Oliver A."/>
            <person name="Podell S."/>
            <person name="Pinowska A."/>
            <person name="Traller J.C."/>
            <person name="Smith S.R."/>
            <person name="McClure R."/>
            <person name="Beliaev A."/>
            <person name="Bohutskyi P."/>
            <person name="Hill E.A."/>
            <person name="Rabines A."/>
            <person name="Zheng H."/>
            <person name="Allen L.Z."/>
            <person name="Kuo A."/>
            <person name="Grigoriev I.V."/>
            <person name="Allen A.E."/>
            <person name="Hazlebeck D."/>
            <person name="Allen E.E."/>
        </authorList>
    </citation>
    <scope>NUCLEOTIDE SEQUENCE</scope>
    <source>
        <strain evidence="6">Hildebrandi</strain>
    </source>
</reference>
<dbReference type="EMBL" id="JAGRRH010000013">
    <property type="protein sequence ID" value="KAG7360074.1"/>
    <property type="molecule type" value="Genomic_DNA"/>
</dbReference>
<dbReference type="InterPro" id="IPR000719">
    <property type="entry name" value="Prot_kinase_dom"/>
</dbReference>
<protein>
    <submittedName>
        <fullName evidence="6">NB-ARC domain containing protein</fullName>
    </submittedName>
</protein>
<evidence type="ECO:0000259" key="5">
    <source>
        <dbReference type="PROSITE" id="PS50011"/>
    </source>
</evidence>
<dbReference type="SMART" id="SM00320">
    <property type="entry name" value="WD40"/>
    <property type="match status" value="6"/>
</dbReference>
<gene>
    <name evidence="6" type="ORF">IV203_035173</name>
</gene>
<dbReference type="GO" id="GO:0071561">
    <property type="term" value="C:nucleus-vacuole junction"/>
    <property type="evidence" value="ECO:0007669"/>
    <property type="project" value="TreeGrafter"/>
</dbReference>
<dbReference type="Pfam" id="PF22956">
    <property type="entry name" value="VPS15-like_hel"/>
    <property type="match status" value="1"/>
</dbReference>
<feature type="repeat" description="WD" evidence="3">
    <location>
        <begin position="1226"/>
        <end position="1267"/>
    </location>
</feature>
<dbReference type="GO" id="GO:0034272">
    <property type="term" value="C:phosphatidylinositol 3-kinase complex, class III, type II"/>
    <property type="evidence" value="ECO:0007669"/>
    <property type="project" value="TreeGrafter"/>
</dbReference>
<feature type="region of interest" description="Disordered" evidence="4">
    <location>
        <begin position="263"/>
        <end position="283"/>
    </location>
</feature>
<sequence>MGVRHTTLASLNATTSSTGDDFSKDILEADPQLASVYQVDRYLFPGSGRMMRTFRLKHKQNGSSVVVKLMWLTPEELQQEEDGEETTTANTNDGNACEALEQKLQQQQRDLRKIHQSLHGEPHMAPFSYWFVGPYRLYAMNSVRPAILLRPHFYSTLSDRLASRPFLTHVEKLWIVHQLLEALDHIHSKGIVHGFLTTENIGLSSWNWVVLMDFASYKPRTALPDDDPSEYLYYFQELFNQQGSDSTPREKRCYLAPERFYTPGQHQRQNESEADKDGDATRKCQPPLTSAMDIFSAGCIIMETFLNGERALDLGDLMEYRKQQTSQTLQQKLNKIEFSALRAACRHMLSLDPSQRLSAKAYLDRLKAADLVPESFETLSHLMNDVTTSQNGQSVVTPDARLAKAAACYTTIIYETIGIYDAKGGKYFQMALGANSAARLTTQKSHGDNDGCDHHGKKCSNREEKKEWDTEDLLVETEALLKQLETLSFNEEEILKAASKEAARVDENEPAEPPARTKGRRSQMSQSSLLVYLQLILSTVRHVQRPASKLVALQLMQLVGKHSTDEARLQRIVPVAVSLLQDHDPLVRASSVKVLTSTISIVDSFPPSDSKVFPQYIFKRVAHLATDPSLVVRLCFAKCIATLAETSHRFLDISHAVRLYEAVGGSGGSQVNVSEKEKEGSSANVFDDDVANLLHPAEGSSHNSKSLNSIDSSISDIVGAGKTLISSTYNSELGALHETVSRWVVHITTDVSEHSSPAKRTLLADMARLCTFFGLDGVMAFILPQVLSFLNDRKDWLLRATLFKSLTSVCRFIGRAATEHFVLPILETGLADTHEVVTSRALQCLSELLQNGLLSRASLLGRIGINGTEESTGLLAKYRPLLLHPSFDIRIHAIATVNALCELVGELDAEVFVVPIIKPFVRFHPSSHVLSSPDELEKCLSPAWTRERFESELRQLTLATDSSPTSGQWTSIALQIREGENDELAPEIPGSGDKTDSSQRASFQKDDICNERDHLVRSYLQSVARSRNYSMKMGASDVSTQGQLNHAIEGSLKLAQQIKFPRQDIPGPPFATLPTWYGTLMNLGGDGVDRANENTAIRSVSTLGQVYGLSIMDQAGMPEASDGMTPEEAARLLCTDESRSIEAAGHGEWGSETCLNPTLTDTSLLLTKLGALQVPPLPLRLSEKLSLPKPATPQRPNPRESGDPREPQIFKPKIDTVIATSRRAPGIGHTAPVTRLAVSHDQRFFVSGSHDGTCRVWEAEKAERSNGTLESSLTYIVDSKAEDRRPPRVNDLVMIEGSHSVACGSSDGSVQVWRVDLVSSSSNMESKGHMRRVAGSSSIRMMSHFEGEILAVNQYNTPGASILMFATQKGRVHSWDLRSAKEPFCLENFQDTGYITSMAVSGDRHWAVIGTNRGVIALWDLRFQQVMKLWQHSRFSSIDRLATSFVPPPQSWVGKGFNQSDSRPYIFAASGDNECAMFDALNGHCSECFRTVEYGSRSPSTRVDGVPMLSQIPLLTSDRRKSLFSDRSTKIGDVVASSFRSVKSMVGSTGASDYSFLITSGSDCRIRFWDFSMPSRCYVSSGIDPVQPRPSFERIDFDDRTRLMLCRQAPASTAHELDSSRVPRKLFQGTRAIPQGHHECITDLKFLKTNLVSCSRDCTVKIWR</sequence>
<comment type="caution">
    <text evidence="6">The sequence shown here is derived from an EMBL/GenBank/DDBJ whole genome shotgun (WGS) entry which is preliminary data.</text>
</comment>
<feature type="domain" description="Protein kinase" evidence="5">
    <location>
        <begin position="39"/>
        <end position="372"/>
    </location>
</feature>
<keyword evidence="7" id="KW-1185">Reference proteome</keyword>
<feature type="region of interest" description="Disordered" evidence="4">
    <location>
        <begin position="1183"/>
        <end position="1211"/>
    </location>
</feature>
<dbReference type="PANTHER" id="PTHR17583">
    <property type="entry name" value="PHOSPHOINOSITIDE 3-KINASE REGULATORY SUBUNIT 4"/>
    <property type="match status" value="1"/>
</dbReference>
<dbReference type="GO" id="GO:0034271">
    <property type="term" value="C:phosphatidylinositol 3-kinase complex, class III, type I"/>
    <property type="evidence" value="ECO:0007669"/>
    <property type="project" value="TreeGrafter"/>
</dbReference>
<dbReference type="OrthoDB" id="242910at2759"/>
<feature type="region of interest" description="Disordered" evidence="4">
    <location>
        <begin position="500"/>
        <end position="523"/>
    </location>
</feature>
<dbReference type="GO" id="GO:0006623">
    <property type="term" value="P:protein targeting to vacuole"/>
    <property type="evidence" value="ECO:0007669"/>
    <property type="project" value="TreeGrafter"/>
</dbReference>
<keyword evidence="3" id="KW-0853">WD repeat</keyword>
<feature type="compositionally biased region" description="Basic and acidic residues" evidence="4">
    <location>
        <begin position="1197"/>
        <end position="1211"/>
    </location>
</feature>
<dbReference type="SMART" id="SM00220">
    <property type="entry name" value="S_TKc"/>
    <property type="match status" value="1"/>
</dbReference>
<dbReference type="GO" id="GO:0005524">
    <property type="term" value="F:ATP binding"/>
    <property type="evidence" value="ECO:0007669"/>
    <property type="project" value="InterPro"/>
</dbReference>
<accession>A0A9K3PWX2</accession>
<reference evidence="6" key="2">
    <citation type="submission" date="2021-04" db="EMBL/GenBank/DDBJ databases">
        <authorList>
            <person name="Podell S."/>
        </authorList>
    </citation>
    <scope>NUCLEOTIDE SEQUENCE</scope>
    <source>
        <strain evidence="6">Hildebrandi</strain>
    </source>
</reference>
<dbReference type="InterPro" id="IPR021133">
    <property type="entry name" value="HEAT_type_2"/>
</dbReference>
<evidence type="ECO:0000313" key="6">
    <source>
        <dbReference type="EMBL" id="KAG7360074.1"/>
    </source>
</evidence>
<evidence type="ECO:0000256" key="2">
    <source>
        <dbReference type="PROSITE-ProRule" id="PRU00103"/>
    </source>
</evidence>
<feature type="repeat" description="HEAT" evidence="2">
    <location>
        <begin position="572"/>
        <end position="604"/>
    </location>
</feature>
<dbReference type="PANTHER" id="PTHR17583:SF0">
    <property type="entry name" value="PHOSPHOINOSITIDE 3-KINASE REGULATORY SUBUNIT 4"/>
    <property type="match status" value="1"/>
</dbReference>
<dbReference type="GO" id="GO:0005770">
    <property type="term" value="C:late endosome"/>
    <property type="evidence" value="ECO:0007669"/>
    <property type="project" value="TreeGrafter"/>
</dbReference>
<dbReference type="GO" id="GO:0004674">
    <property type="term" value="F:protein serine/threonine kinase activity"/>
    <property type="evidence" value="ECO:0007669"/>
    <property type="project" value="InterPro"/>
</dbReference>
<proteinExistence type="predicted"/>
<organism evidence="6 7">
    <name type="scientific">Nitzschia inconspicua</name>
    <dbReference type="NCBI Taxonomy" id="303405"/>
    <lineage>
        <taxon>Eukaryota</taxon>
        <taxon>Sar</taxon>
        <taxon>Stramenopiles</taxon>
        <taxon>Ochrophyta</taxon>
        <taxon>Bacillariophyta</taxon>
        <taxon>Bacillariophyceae</taxon>
        <taxon>Bacillariophycidae</taxon>
        <taxon>Bacillariales</taxon>
        <taxon>Bacillariaceae</taxon>
        <taxon>Nitzschia</taxon>
    </lineage>
</organism>
<evidence type="ECO:0000256" key="4">
    <source>
        <dbReference type="SAM" id="MobiDB-lite"/>
    </source>
</evidence>
<keyword evidence="1" id="KW-0677">Repeat</keyword>
<dbReference type="InterPro" id="IPR001680">
    <property type="entry name" value="WD40_rpt"/>
</dbReference>
<dbReference type="PROSITE" id="PS50082">
    <property type="entry name" value="WD_REPEATS_2"/>
    <property type="match status" value="2"/>
</dbReference>
<feature type="compositionally biased region" description="Basic and acidic residues" evidence="4">
    <location>
        <begin position="268"/>
        <end position="282"/>
    </location>
</feature>
<evidence type="ECO:0000256" key="1">
    <source>
        <dbReference type="ARBA" id="ARBA00022737"/>
    </source>
</evidence>
<feature type="compositionally biased region" description="Basic and acidic residues" evidence="4">
    <location>
        <begin position="993"/>
        <end position="1002"/>
    </location>
</feature>
<evidence type="ECO:0000256" key="3">
    <source>
        <dbReference type="PROSITE-ProRule" id="PRU00221"/>
    </source>
</evidence>
<feature type="compositionally biased region" description="Low complexity" evidence="4">
    <location>
        <begin position="1"/>
        <end position="18"/>
    </location>
</feature>
<feature type="repeat" description="HEAT" evidence="2">
    <location>
        <begin position="782"/>
        <end position="821"/>
    </location>
</feature>
<dbReference type="PROSITE" id="PS50011">
    <property type="entry name" value="PROTEIN_KINASE_DOM"/>
    <property type="match status" value="1"/>
</dbReference>
<dbReference type="PROSITE" id="PS50294">
    <property type="entry name" value="WD_REPEATS_REGION"/>
    <property type="match status" value="2"/>
</dbReference>
<name>A0A9K3PWX2_9STRA</name>
<dbReference type="GO" id="GO:0016236">
    <property type="term" value="P:macroautophagy"/>
    <property type="evidence" value="ECO:0007669"/>
    <property type="project" value="InterPro"/>
</dbReference>